<gene>
    <name evidence="1" type="ORF">GCM10017783_14740</name>
</gene>
<dbReference type="EMBL" id="BNAL01000016">
    <property type="protein sequence ID" value="GHG03347.1"/>
    <property type="molecule type" value="Genomic_DNA"/>
</dbReference>
<dbReference type="RefSeq" id="WP_189643035.1">
    <property type="nucleotide sequence ID" value="NZ_BNAL01000016.1"/>
</dbReference>
<name>A0ABQ3K5V8_9DEIO</name>
<sequence>MTRSFRAVAVQPQWHVDDFIMPAAFQRWMHTQLRMARPQLAQDRPNLVVLTELNGLPLLLLGGVRATTFKSAARELVLRHWPAVLRLMLTERVSAIRALQLHVAQVAVPLYLSVCRDLALSYGVYLCCGSLPMPRYRLEGGEVRRVSGVLTNQAVMFGPDGRLIGCADKVHLTPPEQAGGLDLSPGRLDELRAFPTAVGDLGVAISLDAFRADVIDCLREQGCTVLLQPDANGISWTADEGLPPDPAHVRPQPLAWLESSWQVTTSGQIRYAVNPMVVGNLLDLTFDGQSAITGRLHEGVLQSYAMTEPRGGFLALLPWAAQGTDEELREAGRVRTAGSGHPLENSYQTGVLTADLELPPSVVPEPTPTEHERALRAWLGEPTRR</sequence>
<protein>
    <submittedName>
        <fullName evidence="1">Carbon-nitrogen hydrolase family protein</fullName>
    </submittedName>
</protein>
<dbReference type="GO" id="GO:0016787">
    <property type="term" value="F:hydrolase activity"/>
    <property type="evidence" value="ECO:0007669"/>
    <property type="project" value="UniProtKB-KW"/>
</dbReference>
<evidence type="ECO:0000313" key="1">
    <source>
        <dbReference type="EMBL" id="GHG03347.1"/>
    </source>
</evidence>
<evidence type="ECO:0000313" key="2">
    <source>
        <dbReference type="Proteomes" id="UP000632154"/>
    </source>
</evidence>
<dbReference type="PANTHER" id="PTHR43674:SF13">
    <property type="entry name" value="CN HYDROLASE DOMAIN-CONTAINING PROTEIN"/>
    <property type="match status" value="1"/>
</dbReference>
<dbReference type="Proteomes" id="UP000632154">
    <property type="component" value="Unassembled WGS sequence"/>
</dbReference>
<organism evidence="1 2">
    <name type="scientific">Deinococcus piscis</name>
    <dbReference type="NCBI Taxonomy" id="394230"/>
    <lineage>
        <taxon>Bacteria</taxon>
        <taxon>Thermotogati</taxon>
        <taxon>Deinococcota</taxon>
        <taxon>Deinococci</taxon>
        <taxon>Deinococcales</taxon>
        <taxon>Deinococcaceae</taxon>
        <taxon>Deinococcus</taxon>
    </lineage>
</organism>
<comment type="caution">
    <text evidence="1">The sequence shown here is derived from an EMBL/GenBank/DDBJ whole genome shotgun (WGS) entry which is preliminary data.</text>
</comment>
<dbReference type="Gene3D" id="3.60.110.10">
    <property type="entry name" value="Carbon-nitrogen hydrolase"/>
    <property type="match status" value="1"/>
</dbReference>
<reference evidence="2" key="1">
    <citation type="journal article" date="2019" name="Int. J. Syst. Evol. Microbiol.">
        <title>The Global Catalogue of Microorganisms (GCM) 10K type strain sequencing project: providing services to taxonomists for standard genome sequencing and annotation.</title>
        <authorList>
            <consortium name="The Broad Institute Genomics Platform"/>
            <consortium name="The Broad Institute Genome Sequencing Center for Infectious Disease"/>
            <person name="Wu L."/>
            <person name="Ma J."/>
        </authorList>
    </citation>
    <scope>NUCLEOTIDE SEQUENCE [LARGE SCALE GENOMIC DNA]</scope>
    <source>
        <strain evidence="2">CGMCC 1.18439</strain>
    </source>
</reference>
<proteinExistence type="predicted"/>
<accession>A0ABQ3K5V8</accession>
<keyword evidence="2" id="KW-1185">Reference proteome</keyword>
<dbReference type="InterPro" id="IPR036526">
    <property type="entry name" value="C-N_Hydrolase_sf"/>
</dbReference>
<dbReference type="InterPro" id="IPR050345">
    <property type="entry name" value="Aliph_Amidase/BUP"/>
</dbReference>
<dbReference type="PANTHER" id="PTHR43674">
    <property type="entry name" value="NITRILASE C965.09-RELATED"/>
    <property type="match status" value="1"/>
</dbReference>
<keyword evidence="1" id="KW-0378">Hydrolase</keyword>
<dbReference type="SUPFAM" id="SSF56317">
    <property type="entry name" value="Carbon-nitrogen hydrolase"/>
    <property type="match status" value="1"/>
</dbReference>